<evidence type="ECO:0000256" key="4">
    <source>
        <dbReference type="ARBA" id="ARBA00022692"/>
    </source>
</evidence>
<dbReference type="InterPro" id="IPR050638">
    <property type="entry name" value="AA-Vitamin_Transporters"/>
</dbReference>
<reference evidence="9 10" key="1">
    <citation type="journal article" date="2019" name="Environ. Microbiol.">
        <title>Species interactions and distinct microbial communities in high Arctic permafrost affected cryosols are associated with the CH4 and CO2 gas fluxes.</title>
        <authorList>
            <person name="Altshuler I."/>
            <person name="Hamel J."/>
            <person name="Turney S."/>
            <person name="Magnuson E."/>
            <person name="Levesque R."/>
            <person name="Greer C."/>
            <person name="Whyte L.G."/>
        </authorList>
    </citation>
    <scope>NUCLEOTIDE SEQUENCE [LARGE SCALE GENOMIC DNA]</scope>
    <source>
        <strain evidence="9 10">S5.20</strain>
    </source>
</reference>
<dbReference type="OrthoDB" id="154915at2"/>
<feature type="transmembrane region" description="Helical" evidence="7">
    <location>
        <begin position="168"/>
        <end position="186"/>
    </location>
</feature>
<dbReference type="InterPro" id="IPR000620">
    <property type="entry name" value="EamA_dom"/>
</dbReference>
<feature type="transmembrane region" description="Helical" evidence="7">
    <location>
        <begin position="270"/>
        <end position="290"/>
    </location>
</feature>
<comment type="caution">
    <text evidence="9">The sequence shown here is derived from an EMBL/GenBank/DDBJ whole genome shotgun (WGS) entry which is preliminary data.</text>
</comment>
<evidence type="ECO:0000256" key="3">
    <source>
        <dbReference type="ARBA" id="ARBA00022475"/>
    </source>
</evidence>
<evidence type="ECO:0000256" key="6">
    <source>
        <dbReference type="ARBA" id="ARBA00023136"/>
    </source>
</evidence>
<feature type="transmembrane region" description="Helical" evidence="7">
    <location>
        <begin position="109"/>
        <end position="130"/>
    </location>
</feature>
<organism evidence="9 10">
    <name type="scientific">Mycolicibacterium hodleri</name>
    <dbReference type="NCBI Taxonomy" id="49897"/>
    <lineage>
        <taxon>Bacteria</taxon>
        <taxon>Bacillati</taxon>
        <taxon>Actinomycetota</taxon>
        <taxon>Actinomycetes</taxon>
        <taxon>Mycobacteriales</taxon>
        <taxon>Mycobacteriaceae</taxon>
        <taxon>Mycolicibacterium</taxon>
    </lineage>
</organism>
<accession>A0A502ECE7</accession>
<feature type="transmembrane region" description="Helical" evidence="7">
    <location>
        <begin position="328"/>
        <end position="345"/>
    </location>
</feature>
<dbReference type="AlphaFoldDB" id="A0A502ECE7"/>
<feature type="domain" description="EamA" evidence="8">
    <location>
        <begin position="46"/>
        <end position="181"/>
    </location>
</feature>
<feature type="transmembrane region" description="Helical" evidence="7">
    <location>
        <begin position="302"/>
        <end position="322"/>
    </location>
</feature>
<name>A0A502ECE7_9MYCO</name>
<dbReference type="PANTHER" id="PTHR32322:SF18">
    <property type="entry name" value="S-ADENOSYLMETHIONINE_S-ADENOSYLHOMOCYSTEINE TRANSPORTER"/>
    <property type="match status" value="1"/>
</dbReference>
<dbReference type="InterPro" id="IPR037185">
    <property type="entry name" value="EmrE-like"/>
</dbReference>
<feature type="domain" description="EamA" evidence="8">
    <location>
        <begin position="197"/>
        <end position="344"/>
    </location>
</feature>
<evidence type="ECO:0000256" key="1">
    <source>
        <dbReference type="ARBA" id="ARBA00004651"/>
    </source>
</evidence>
<keyword evidence="4 7" id="KW-0812">Transmembrane</keyword>
<dbReference type="GO" id="GO:0005886">
    <property type="term" value="C:plasma membrane"/>
    <property type="evidence" value="ECO:0007669"/>
    <property type="project" value="UniProtKB-SubCell"/>
</dbReference>
<feature type="transmembrane region" description="Helical" evidence="7">
    <location>
        <begin position="46"/>
        <end position="65"/>
    </location>
</feature>
<gene>
    <name evidence="9" type="ORF">EAH80_12560</name>
</gene>
<feature type="transmembrane region" description="Helical" evidence="7">
    <location>
        <begin position="77"/>
        <end position="97"/>
    </location>
</feature>
<comment type="subcellular location">
    <subcellularLocation>
        <location evidence="1">Cell membrane</location>
        <topology evidence="1">Multi-pass membrane protein</topology>
    </subcellularLocation>
</comment>
<feature type="transmembrane region" description="Helical" evidence="7">
    <location>
        <begin position="227"/>
        <end position="250"/>
    </location>
</feature>
<dbReference type="PANTHER" id="PTHR32322">
    <property type="entry name" value="INNER MEMBRANE TRANSPORTER"/>
    <property type="match status" value="1"/>
</dbReference>
<evidence type="ECO:0000256" key="7">
    <source>
        <dbReference type="SAM" id="Phobius"/>
    </source>
</evidence>
<dbReference type="EMBL" id="RCZG01000004">
    <property type="protein sequence ID" value="TPG34689.1"/>
    <property type="molecule type" value="Genomic_DNA"/>
</dbReference>
<keyword evidence="10" id="KW-1185">Reference proteome</keyword>
<evidence type="ECO:0000256" key="5">
    <source>
        <dbReference type="ARBA" id="ARBA00022989"/>
    </source>
</evidence>
<protein>
    <submittedName>
        <fullName evidence="9">EamA family transporter</fullName>
    </submittedName>
</protein>
<keyword evidence="6 7" id="KW-0472">Membrane</keyword>
<dbReference type="SUPFAM" id="SSF103481">
    <property type="entry name" value="Multidrug resistance efflux transporter EmrE"/>
    <property type="match status" value="2"/>
</dbReference>
<keyword evidence="3" id="KW-1003">Cell membrane</keyword>
<feature type="transmembrane region" description="Helical" evidence="7">
    <location>
        <begin position="198"/>
        <end position="215"/>
    </location>
</feature>
<feature type="transmembrane region" description="Helical" evidence="7">
    <location>
        <begin position="136"/>
        <end position="156"/>
    </location>
</feature>
<evidence type="ECO:0000313" key="9">
    <source>
        <dbReference type="EMBL" id="TPG34689.1"/>
    </source>
</evidence>
<dbReference type="Proteomes" id="UP000320095">
    <property type="component" value="Unassembled WGS sequence"/>
</dbReference>
<sequence length="379" mass="39584">MTEIQLTHDSLRRYRHDHHRFYSLHARRCQVTATTAARPAADAFRIGMLFAIGSAFAFGMSGPLGKSLMEAGWSPTAAVTARLAGGAVAMAVFATIMKPGWIREAMQHWKTVVAYGMVPIAGAQLCYYNAVSHLSVGVALLLEYTSPVLVVGWLWATTRRRPSNLTSAGVALAVAGIMLVLGIFEGGGLSGAHVNPTGVAWGLAAAVCAACYFMMSDEVSADGDEGSLHSITLAAAGLVVGAIAVALLGLSGAMPLTFTSNDTVVAGVTMSWVIPVVALALIPTAIAYTLGIMGIARLRPRFASLVGLAEVMFAVLAAWALLGEALTPTQAFGAAVVLAGLVLARQGDRTERVARHPGPTCRSILRRPSKQFVAANSDV</sequence>
<comment type="similarity">
    <text evidence="2">Belongs to the EamA transporter family.</text>
</comment>
<evidence type="ECO:0000313" key="10">
    <source>
        <dbReference type="Proteomes" id="UP000320095"/>
    </source>
</evidence>
<keyword evidence="5 7" id="KW-1133">Transmembrane helix</keyword>
<evidence type="ECO:0000259" key="8">
    <source>
        <dbReference type="Pfam" id="PF00892"/>
    </source>
</evidence>
<dbReference type="Pfam" id="PF00892">
    <property type="entry name" value="EamA"/>
    <property type="match status" value="2"/>
</dbReference>
<proteinExistence type="inferred from homology"/>
<evidence type="ECO:0000256" key="2">
    <source>
        <dbReference type="ARBA" id="ARBA00007362"/>
    </source>
</evidence>